<dbReference type="OrthoDB" id="6723715at2"/>
<dbReference type="EMBL" id="CABVHQ010000013">
    <property type="protein sequence ID" value="VVN89681.1"/>
    <property type="molecule type" value="Genomic_DNA"/>
</dbReference>
<dbReference type="AlphaFoldDB" id="A0A5E7BZV9"/>
<sequence>MDDATLPYFFPEALLPVTRKQPSERERARHFTVKDLDWLKNLLLVSHAERSTPSDPMKVDRFLLNTPGNPTPLMLAGAFMMGPTPDEKKVFLYTPYGGLEKFDNAGTLMAELTERLNTPAQRIEFMPKGTTNLYAVGSIPCP</sequence>
<reference evidence="1 2" key="1">
    <citation type="submission" date="2019-09" db="EMBL/GenBank/DDBJ databases">
        <authorList>
            <person name="Chandra G."/>
            <person name="Truman W A."/>
        </authorList>
    </citation>
    <scope>NUCLEOTIDE SEQUENCE [LARGE SCALE GENOMIC DNA]</scope>
    <source>
        <strain evidence="1">PS691</strain>
    </source>
</reference>
<proteinExistence type="predicted"/>
<evidence type="ECO:0000313" key="2">
    <source>
        <dbReference type="Proteomes" id="UP000337909"/>
    </source>
</evidence>
<dbReference type="RefSeq" id="WP_150641809.1">
    <property type="nucleotide sequence ID" value="NZ_CABVHQ010000013.1"/>
</dbReference>
<protein>
    <submittedName>
        <fullName evidence="1">Uncharacterized protein</fullName>
    </submittedName>
</protein>
<name>A0A5E7BZV9_PSEFL</name>
<evidence type="ECO:0000313" key="1">
    <source>
        <dbReference type="EMBL" id="VVN89681.1"/>
    </source>
</evidence>
<accession>A0A5E7BZV9</accession>
<dbReference type="Proteomes" id="UP000337909">
    <property type="component" value="Unassembled WGS sequence"/>
</dbReference>
<organism evidence="1 2">
    <name type="scientific">Pseudomonas fluorescens</name>
    <dbReference type="NCBI Taxonomy" id="294"/>
    <lineage>
        <taxon>Bacteria</taxon>
        <taxon>Pseudomonadati</taxon>
        <taxon>Pseudomonadota</taxon>
        <taxon>Gammaproteobacteria</taxon>
        <taxon>Pseudomonadales</taxon>
        <taxon>Pseudomonadaceae</taxon>
        <taxon>Pseudomonas</taxon>
    </lineage>
</organism>
<gene>
    <name evidence="1" type="ORF">PS691_01764</name>
</gene>